<proteinExistence type="predicted"/>
<keyword evidence="3" id="KW-1185">Reference proteome</keyword>
<organism evidence="2 3">
    <name type="scientific">Cutibacterium avidum ATCC 25577</name>
    <dbReference type="NCBI Taxonomy" id="997355"/>
    <lineage>
        <taxon>Bacteria</taxon>
        <taxon>Bacillati</taxon>
        <taxon>Actinomycetota</taxon>
        <taxon>Actinomycetes</taxon>
        <taxon>Propionibacteriales</taxon>
        <taxon>Propionibacteriaceae</taxon>
        <taxon>Cutibacterium</taxon>
    </lineage>
</organism>
<dbReference type="HOGENOM" id="CLU_833830_0_0_11"/>
<name>G4CYZ7_9ACTN</name>
<evidence type="ECO:0000256" key="1">
    <source>
        <dbReference type="SAM" id="MobiDB-lite"/>
    </source>
</evidence>
<dbReference type="Proteomes" id="UP000005332">
    <property type="component" value="Unassembled WGS sequence"/>
</dbReference>
<evidence type="ECO:0000313" key="3">
    <source>
        <dbReference type="Proteomes" id="UP000005332"/>
    </source>
</evidence>
<dbReference type="RefSeq" id="WP_004811113.1">
    <property type="nucleotide sequence ID" value="NZ_JH165054.1"/>
</dbReference>
<gene>
    <name evidence="2" type="ORF">HMPREF9153_1669</name>
</gene>
<evidence type="ECO:0008006" key="4">
    <source>
        <dbReference type="Google" id="ProtNLM"/>
    </source>
</evidence>
<dbReference type="EMBL" id="AGBA01000015">
    <property type="protein sequence ID" value="EGY76716.1"/>
    <property type="molecule type" value="Genomic_DNA"/>
</dbReference>
<dbReference type="SUPFAM" id="SSF46785">
    <property type="entry name" value="Winged helix' DNA-binding domain"/>
    <property type="match status" value="1"/>
</dbReference>
<dbReference type="InterPro" id="IPR036388">
    <property type="entry name" value="WH-like_DNA-bd_sf"/>
</dbReference>
<protein>
    <recommendedName>
        <fullName evidence="4">Helix-turn-helix domain-containing protein</fullName>
    </recommendedName>
</protein>
<dbReference type="AlphaFoldDB" id="G4CYZ7"/>
<dbReference type="PATRIC" id="fig|997355.3.peg.1641"/>
<reference evidence="2 3" key="1">
    <citation type="submission" date="2011-06" db="EMBL/GenBank/DDBJ databases">
        <authorList>
            <person name="Muzny D."/>
            <person name="Qin X."/>
            <person name="Deng J."/>
            <person name="Jiang H."/>
            <person name="Liu Y."/>
            <person name="Qu J."/>
            <person name="Song X.-Z."/>
            <person name="Zhang L."/>
            <person name="Thornton R."/>
            <person name="Coyle M."/>
            <person name="Francisco L."/>
            <person name="Jackson L."/>
            <person name="Javaid M."/>
            <person name="Korchina V."/>
            <person name="Kovar C."/>
            <person name="Mata R."/>
            <person name="Mathew T."/>
            <person name="Ngo R."/>
            <person name="Nguyen L."/>
            <person name="Nguyen N."/>
            <person name="Okwuonu G."/>
            <person name="Ongeri F."/>
            <person name="Pham C."/>
            <person name="Simmons D."/>
            <person name="Wilczek-Boney K."/>
            <person name="Hale W."/>
            <person name="Jakkamsetti A."/>
            <person name="Pham P."/>
            <person name="Ruth R."/>
            <person name="San Lucas F."/>
            <person name="Warren J."/>
            <person name="Zhang J."/>
            <person name="Zhao Z."/>
            <person name="Zhou C."/>
            <person name="Zhu D."/>
            <person name="Lee S."/>
            <person name="Bess C."/>
            <person name="Blankenburg K."/>
            <person name="Forbes L."/>
            <person name="Fu Q."/>
            <person name="Gubbala S."/>
            <person name="Hirani K."/>
            <person name="Jayaseelan J.C."/>
            <person name="Lara F."/>
            <person name="Munidasa M."/>
            <person name="Palculict T."/>
            <person name="Patil S."/>
            <person name="Pu L.-L."/>
            <person name="Saada N."/>
            <person name="Tang L."/>
            <person name="Weissenberger G."/>
            <person name="Zhu Y."/>
            <person name="Hemphill L."/>
            <person name="Shang Y."/>
            <person name="Youmans B."/>
            <person name="Ayvaz T."/>
            <person name="Ross M."/>
            <person name="Santibanez J."/>
            <person name="Aqrawi P."/>
            <person name="Gross S."/>
            <person name="Joshi V."/>
            <person name="Fowler G."/>
            <person name="Nazareth L."/>
            <person name="Reid J."/>
            <person name="Worley K."/>
            <person name="Petrosino J."/>
            <person name="Highlander S."/>
            <person name="Gibbs R."/>
        </authorList>
    </citation>
    <scope>NUCLEOTIDE SEQUENCE [LARGE SCALE GENOMIC DNA]</scope>
    <source>
        <strain evidence="2 3">ATCC 25577</strain>
    </source>
</reference>
<comment type="caution">
    <text evidence="2">The sequence shown here is derived from an EMBL/GenBank/DDBJ whole genome shotgun (WGS) entry which is preliminary data.</text>
</comment>
<dbReference type="Pfam" id="PF13730">
    <property type="entry name" value="HTH_36"/>
    <property type="match status" value="1"/>
</dbReference>
<dbReference type="InterPro" id="IPR036390">
    <property type="entry name" value="WH_DNA-bd_sf"/>
</dbReference>
<feature type="compositionally biased region" description="Polar residues" evidence="1">
    <location>
        <begin position="135"/>
        <end position="145"/>
    </location>
</feature>
<feature type="region of interest" description="Disordered" evidence="1">
    <location>
        <begin position="120"/>
        <end position="209"/>
    </location>
</feature>
<dbReference type="Gene3D" id="1.10.10.10">
    <property type="entry name" value="Winged helix-like DNA-binding domain superfamily/Winged helix DNA-binding domain"/>
    <property type="match status" value="1"/>
</dbReference>
<feature type="compositionally biased region" description="Basic and acidic residues" evidence="1">
    <location>
        <begin position="120"/>
        <end position="133"/>
    </location>
</feature>
<sequence>MSLVAITWAISCDVPDSTTKLTLLMLADKAGDDDRAWPKVSTLMGEVQASRSTIMRSLKWLEAEGLITREQGFERSKFGGMRKTNSVYQLMIPDKISRARVRDHHPQEVRPLRGVVGWDESRVTGDTTDDRCVTGDTSVVSWVTQRTREEPSPRNPSPPNPPLPASAATPGQDGQGREDSDESTTADPVDPPTREPRPLPDDGGGADWDLVRQCLPEPMQVLDDVGAARLTPTLTALTAGGWSARQVRNHLQAQPLPEHVHSMAGLVCARLRRLTATHPPTSHDATPTPPTITDAEARRRAWLDDLQAQAKHRQQLAQARALIRAARISQDVS</sequence>
<accession>G4CYZ7</accession>
<feature type="compositionally biased region" description="Pro residues" evidence="1">
    <location>
        <begin position="153"/>
        <end position="164"/>
    </location>
</feature>
<evidence type="ECO:0000313" key="2">
    <source>
        <dbReference type="EMBL" id="EGY76716.1"/>
    </source>
</evidence>